<name>A0A540VXZ0_9ACTN</name>
<evidence type="ECO:0000256" key="3">
    <source>
        <dbReference type="ARBA" id="ARBA00022741"/>
    </source>
</evidence>
<dbReference type="GO" id="GO:0005524">
    <property type="term" value="F:ATP binding"/>
    <property type="evidence" value="ECO:0007669"/>
    <property type="project" value="UniProtKB-KW"/>
</dbReference>
<keyword evidence="5 8" id="KW-1133">Transmembrane helix</keyword>
<dbReference type="PANTHER" id="PTHR24221:SF654">
    <property type="entry name" value="ATP-BINDING CASSETTE SUB-FAMILY B MEMBER 6"/>
    <property type="match status" value="1"/>
</dbReference>
<dbReference type="Gene3D" id="1.20.1560.10">
    <property type="entry name" value="ABC transporter type 1, transmembrane domain"/>
    <property type="match status" value="1"/>
</dbReference>
<comment type="subcellular location">
    <subcellularLocation>
        <location evidence="1">Cell membrane</location>
        <topology evidence="1">Multi-pass membrane protein</topology>
    </subcellularLocation>
</comment>
<dbReference type="GO" id="GO:0140359">
    <property type="term" value="F:ABC-type transporter activity"/>
    <property type="evidence" value="ECO:0007669"/>
    <property type="project" value="InterPro"/>
</dbReference>
<dbReference type="PROSITE" id="PS50893">
    <property type="entry name" value="ABC_TRANSPORTER_2"/>
    <property type="match status" value="1"/>
</dbReference>
<gene>
    <name evidence="11" type="ORF">E6W39_04405</name>
</gene>
<keyword evidence="2 8" id="KW-0812">Transmembrane</keyword>
<evidence type="ECO:0000313" key="11">
    <source>
        <dbReference type="EMBL" id="TQF01623.1"/>
    </source>
</evidence>
<evidence type="ECO:0000256" key="2">
    <source>
        <dbReference type="ARBA" id="ARBA00022692"/>
    </source>
</evidence>
<dbReference type="InterPro" id="IPR036640">
    <property type="entry name" value="ABC1_TM_sf"/>
</dbReference>
<dbReference type="InterPro" id="IPR003439">
    <property type="entry name" value="ABC_transporter-like_ATP-bd"/>
</dbReference>
<dbReference type="PROSITE" id="PS50929">
    <property type="entry name" value="ABC_TM1F"/>
    <property type="match status" value="1"/>
</dbReference>
<dbReference type="InterPro" id="IPR011527">
    <property type="entry name" value="ABC1_TM_dom"/>
</dbReference>
<feature type="transmembrane region" description="Helical" evidence="8">
    <location>
        <begin position="135"/>
        <end position="153"/>
    </location>
</feature>
<evidence type="ECO:0000256" key="8">
    <source>
        <dbReference type="SAM" id="Phobius"/>
    </source>
</evidence>
<dbReference type="EMBL" id="VIGB01000003">
    <property type="protein sequence ID" value="TQF01623.1"/>
    <property type="molecule type" value="Genomic_DNA"/>
</dbReference>
<protein>
    <submittedName>
        <fullName evidence="11">ATP-binding cassette domain-containing protein</fullName>
    </submittedName>
</protein>
<dbReference type="AlphaFoldDB" id="A0A540VXZ0"/>
<dbReference type="SMART" id="SM00382">
    <property type="entry name" value="AAA"/>
    <property type="match status" value="1"/>
</dbReference>
<dbReference type="SUPFAM" id="SSF90123">
    <property type="entry name" value="ABC transporter transmembrane region"/>
    <property type="match status" value="1"/>
</dbReference>
<keyword evidence="3" id="KW-0547">Nucleotide-binding</keyword>
<evidence type="ECO:0000259" key="10">
    <source>
        <dbReference type="PROSITE" id="PS50929"/>
    </source>
</evidence>
<feature type="region of interest" description="Disordered" evidence="7">
    <location>
        <begin position="567"/>
        <end position="592"/>
    </location>
</feature>
<dbReference type="RefSeq" id="WP_141632353.1">
    <property type="nucleotide sequence ID" value="NZ_VIGB01000003.1"/>
</dbReference>
<proteinExistence type="predicted"/>
<sequence>MNAWRLLRHTVPRRDLAAGLTLAAAAELSAAALLGLSGWFLTACAVVTLLANTTWSWMYPSGTVRALALLRTSLRYLERLVSHRVVLATTVTLRGRLVKGTGELSARELRAQRDGTLLARLTTDVEAVAGLPAQAVAPLAGCAVTVVLVEALLLRASPMLGAAEFAVFAGGGWWAIRSGRRARRHLADAAAARTGAQTDLIAARAARNELRCLDAVPQVRAVVAAALEREEAAAAAVAAEQRTGRLGLRLLAALGQGLALLLALQAGIWSQPVADAVGEVLLLAAAWELLDRLPQLLQELAAAQDAAERLGPLAAAVADRQRPALTRGGPVLTVVDLPVEVVADGWLADATVADRQPPALTPGGPVLTVADLPAGNGGRPLTFTVRAPRLVVVTGPNGSGKSTLLGQLAGRVPAAAGRVRLGAAPVADLPAEAVADVLTLVEADDWLADATVAANLCLAAPLAAPEQLRAALAVVGLDALHPDTPVGQGGRALSQGQRRRLAVARAVLRRPRILLLDEPTAGLDRPTAEALLRELRRALPDSALVLALQEQDLALLPWRPDVAVDLTGPTTPRPACGTGDDGSVRADPPPWY</sequence>
<dbReference type="OrthoDB" id="4100936at2"/>
<feature type="transmembrane region" description="Helical" evidence="8">
    <location>
        <begin position="159"/>
        <end position="176"/>
    </location>
</feature>
<evidence type="ECO:0000259" key="9">
    <source>
        <dbReference type="PROSITE" id="PS50893"/>
    </source>
</evidence>
<dbReference type="InterPro" id="IPR017871">
    <property type="entry name" value="ABC_transporter-like_CS"/>
</dbReference>
<dbReference type="SUPFAM" id="SSF52540">
    <property type="entry name" value="P-loop containing nucleoside triphosphate hydrolases"/>
    <property type="match status" value="1"/>
</dbReference>
<dbReference type="InterPro" id="IPR003593">
    <property type="entry name" value="AAA+_ATPase"/>
</dbReference>
<evidence type="ECO:0000256" key="1">
    <source>
        <dbReference type="ARBA" id="ARBA00004651"/>
    </source>
</evidence>
<evidence type="ECO:0000256" key="7">
    <source>
        <dbReference type="SAM" id="MobiDB-lite"/>
    </source>
</evidence>
<dbReference type="PROSITE" id="PS00211">
    <property type="entry name" value="ABC_TRANSPORTER_1"/>
    <property type="match status" value="1"/>
</dbReference>
<evidence type="ECO:0000256" key="4">
    <source>
        <dbReference type="ARBA" id="ARBA00022840"/>
    </source>
</evidence>
<evidence type="ECO:0000256" key="5">
    <source>
        <dbReference type="ARBA" id="ARBA00022989"/>
    </source>
</evidence>
<comment type="caution">
    <text evidence="11">The sequence shown here is derived from an EMBL/GenBank/DDBJ whole genome shotgun (WGS) entry which is preliminary data.</text>
</comment>
<evidence type="ECO:0000313" key="12">
    <source>
        <dbReference type="Proteomes" id="UP000319103"/>
    </source>
</evidence>
<keyword evidence="6 8" id="KW-0472">Membrane</keyword>
<dbReference type="GO" id="GO:0034040">
    <property type="term" value="F:ATPase-coupled lipid transmembrane transporter activity"/>
    <property type="evidence" value="ECO:0007669"/>
    <property type="project" value="TreeGrafter"/>
</dbReference>
<dbReference type="InterPro" id="IPR039421">
    <property type="entry name" value="Type_1_exporter"/>
</dbReference>
<dbReference type="GO" id="GO:0005886">
    <property type="term" value="C:plasma membrane"/>
    <property type="evidence" value="ECO:0007669"/>
    <property type="project" value="UniProtKB-SubCell"/>
</dbReference>
<dbReference type="Proteomes" id="UP000319103">
    <property type="component" value="Unassembled WGS sequence"/>
</dbReference>
<dbReference type="Pfam" id="PF00005">
    <property type="entry name" value="ABC_tran"/>
    <property type="match status" value="1"/>
</dbReference>
<accession>A0A540VXZ0</accession>
<dbReference type="Gene3D" id="3.40.50.300">
    <property type="entry name" value="P-loop containing nucleotide triphosphate hydrolases"/>
    <property type="match status" value="1"/>
</dbReference>
<keyword evidence="4 11" id="KW-0067">ATP-binding</keyword>
<feature type="transmembrane region" description="Helical" evidence="8">
    <location>
        <begin position="250"/>
        <end position="269"/>
    </location>
</feature>
<dbReference type="GO" id="GO:0016887">
    <property type="term" value="F:ATP hydrolysis activity"/>
    <property type="evidence" value="ECO:0007669"/>
    <property type="project" value="InterPro"/>
</dbReference>
<keyword evidence="12" id="KW-1185">Reference proteome</keyword>
<feature type="domain" description="ABC transporter" evidence="9">
    <location>
        <begin position="361"/>
        <end position="592"/>
    </location>
</feature>
<dbReference type="PANTHER" id="PTHR24221">
    <property type="entry name" value="ATP-BINDING CASSETTE SUB-FAMILY B"/>
    <property type="match status" value="1"/>
</dbReference>
<dbReference type="InterPro" id="IPR027417">
    <property type="entry name" value="P-loop_NTPase"/>
</dbReference>
<feature type="domain" description="ABC transmembrane type-1" evidence="10">
    <location>
        <begin position="17"/>
        <end position="302"/>
    </location>
</feature>
<evidence type="ECO:0000256" key="6">
    <source>
        <dbReference type="ARBA" id="ARBA00023136"/>
    </source>
</evidence>
<reference evidence="11 12" key="1">
    <citation type="submission" date="2019-06" db="EMBL/GenBank/DDBJ databases">
        <title>Description of Kitasatospora acidophila sp. nov. isolated from pine grove soil, and reclassification of Streptomyces novaecaesareae to Kitasatospora novaeceasareae comb. nov.</title>
        <authorList>
            <person name="Kim M.J."/>
        </authorList>
    </citation>
    <scope>NUCLEOTIDE SEQUENCE [LARGE SCALE GENOMIC DNA]</scope>
    <source>
        <strain evidence="11 12">MMS16-CNU292</strain>
    </source>
</reference>
<organism evidence="11 12">
    <name type="scientific">Kitasatospora acidiphila</name>
    <dbReference type="NCBI Taxonomy" id="2567942"/>
    <lineage>
        <taxon>Bacteria</taxon>
        <taxon>Bacillati</taxon>
        <taxon>Actinomycetota</taxon>
        <taxon>Actinomycetes</taxon>
        <taxon>Kitasatosporales</taxon>
        <taxon>Streptomycetaceae</taxon>
        <taxon>Kitasatospora</taxon>
    </lineage>
</organism>